<gene>
    <name evidence="4" type="ORF">HC246_00590</name>
</gene>
<accession>A0ABX1LNC9</accession>
<proteinExistence type="inferred from homology"/>
<evidence type="ECO:0000259" key="2">
    <source>
        <dbReference type="Pfam" id="PF00501"/>
    </source>
</evidence>
<dbReference type="InterPro" id="IPR042099">
    <property type="entry name" value="ANL_N_sf"/>
</dbReference>
<comment type="similarity">
    <text evidence="1">Belongs to the ATP-dependent AMP-binding enzyme family.</text>
</comment>
<comment type="caution">
    <text evidence="4">The sequence shown here is derived from an EMBL/GenBank/DDBJ whole genome shotgun (WGS) entry which is preliminary data.</text>
</comment>
<dbReference type="PANTHER" id="PTHR43201">
    <property type="entry name" value="ACYL-COA SYNTHETASE"/>
    <property type="match status" value="1"/>
</dbReference>
<dbReference type="InterPro" id="IPR045851">
    <property type="entry name" value="AMP-bd_C_sf"/>
</dbReference>
<keyword evidence="5" id="KW-1185">Reference proteome</keyword>
<reference evidence="4 5" key="1">
    <citation type="submission" date="2020-03" db="EMBL/GenBank/DDBJ databases">
        <title>Draft Genome Sequence of 2-Methylisoborneol Producing Pseudanabaena yagii Strain GIHE-NHR1 Isolated from North Han River in South Korea.</title>
        <authorList>
            <person name="Jeong J."/>
        </authorList>
    </citation>
    <scope>NUCLEOTIDE SEQUENCE [LARGE SCALE GENOMIC DNA]</scope>
    <source>
        <strain evidence="4 5">GIHE-NHR1</strain>
    </source>
</reference>
<dbReference type="EMBL" id="JAAVJL010000001">
    <property type="protein sequence ID" value="NMF56561.1"/>
    <property type="molecule type" value="Genomic_DNA"/>
</dbReference>
<sequence length="496" mass="56003">MNLARLISETAAKYADKPAIIFEGRTWNYRDFDHQVHHYAAILQHLGINKGDRVAVQLPKCIEFLFLHFAILSIGAIALPLNPDYRPEEIVYFLTDSSSSLLVTTHPLYTKVQSELQHLSALQILLKENIPTFQTEEFIPDYATGGDDIAMICYTSGTTGRSKGAAISHRNLIANIQSLYQAWAWSDRDILLHVLPLFHVHGLNVAALGCLYAGATMIMFEKFEPRRAWETLTSQNCTIFMAVPTIYQRLMNEWEKLEPKPNLQQMRLFISGSAPLSDPQFYQFEKLTGFRILERYGMTETGMNASNLIAPEHRKAKSVGFALSGVEIRIVNADGDQVKGSEVGEVWIRGENVFQGYWQMPDKTAEAFVNSWFRTGDLGFQDPDDNNRLYLVGRAKELIITGGFNVYPKEIENILESHDAVKESAIIGLPDQDFGEKVVAAIALREDMSIAPEVLINYCKSRLASYKCPKQIFFVTELPRNAMGKIQKNILAQQLK</sequence>
<feature type="domain" description="AMP-dependent synthetase/ligase" evidence="2">
    <location>
        <begin position="9"/>
        <end position="358"/>
    </location>
</feature>
<evidence type="ECO:0000313" key="5">
    <source>
        <dbReference type="Proteomes" id="UP000738376"/>
    </source>
</evidence>
<dbReference type="Pfam" id="PF00501">
    <property type="entry name" value="AMP-binding"/>
    <property type="match status" value="1"/>
</dbReference>
<dbReference type="InterPro" id="IPR000873">
    <property type="entry name" value="AMP-dep_synth/lig_dom"/>
</dbReference>
<dbReference type="PANTHER" id="PTHR43201:SF8">
    <property type="entry name" value="ACYL-COA SYNTHETASE FAMILY MEMBER 3"/>
    <property type="match status" value="1"/>
</dbReference>
<evidence type="ECO:0000313" key="4">
    <source>
        <dbReference type="EMBL" id="NMF56561.1"/>
    </source>
</evidence>
<dbReference type="Proteomes" id="UP000738376">
    <property type="component" value="Unassembled WGS sequence"/>
</dbReference>
<protein>
    <submittedName>
        <fullName evidence="4">AMP-binding protein</fullName>
    </submittedName>
</protein>
<name>A0ABX1LNC9_9CYAN</name>
<dbReference type="Gene3D" id="3.30.300.30">
    <property type="match status" value="1"/>
</dbReference>
<dbReference type="InterPro" id="IPR020845">
    <property type="entry name" value="AMP-binding_CS"/>
</dbReference>
<dbReference type="InterPro" id="IPR025110">
    <property type="entry name" value="AMP-bd_C"/>
</dbReference>
<dbReference type="SUPFAM" id="SSF56801">
    <property type="entry name" value="Acetyl-CoA synthetase-like"/>
    <property type="match status" value="1"/>
</dbReference>
<feature type="domain" description="AMP-binding enzyme C-terminal" evidence="3">
    <location>
        <begin position="410"/>
        <end position="485"/>
    </location>
</feature>
<dbReference type="RefSeq" id="WP_169361693.1">
    <property type="nucleotide sequence ID" value="NZ_JAAVJL010000001.1"/>
</dbReference>
<evidence type="ECO:0000256" key="1">
    <source>
        <dbReference type="ARBA" id="ARBA00006432"/>
    </source>
</evidence>
<dbReference type="PROSITE" id="PS00455">
    <property type="entry name" value="AMP_BINDING"/>
    <property type="match status" value="1"/>
</dbReference>
<evidence type="ECO:0000259" key="3">
    <source>
        <dbReference type="Pfam" id="PF13193"/>
    </source>
</evidence>
<dbReference type="Pfam" id="PF13193">
    <property type="entry name" value="AMP-binding_C"/>
    <property type="match status" value="1"/>
</dbReference>
<organism evidence="4 5">
    <name type="scientific">Pseudanabaena yagii GIHE-NHR1</name>
    <dbReference type="NCBI Taxonomy" id="2722753"/>
    <lineage>
        <taxon>Bacteria</taxon>
        <taxon>Bacillati</taxon>
        <taxon>Cyanobacteriota</taxon>
        <taxon>Cyanophyceae</taxon>
        <taxon>Pseudanabaenales</taxon>
        <taxon>Pseudanabaenaceae</taxon>
        <taxon>Pseudanabaena</taxon>
        <taxon>Pseudanabaena yagii</taxon>
    </lineage>
</organism>
<dbReference type="Gene3D" id="3.40.50.12780">
    <property type="entry name" value="N-terminal domain of ligase-like"/>
    <property type="match status" value="1"/>
</dbReference>